<evidence type="ECO:0000256" key="2">
    <source>
        <dbReference type="ARBA" id="ARBA00008531"/>
    </source>
</evidence>
<evidence type="ECO:0000256" key="4">
    <source>
        <dbReference type="ARBA" id="ARBA00023134"/>
    </source>
</evidence>
<comment type="caution">
    <text evidence="7">The sequence shown here is derived from an EMBL/GenBank/DDBJ whole genome shotgun (WGS) entry which is preliminary data.</text>
</comment>
<evidence type="ECO:0000256" key="3">
    <source>
        <dbReference type="ARBA" id="ARBA00022741"/>
    </source>
</evidence>
<sequence>MRLRVFHAANMAEAMRLVRAELGDDAVILSSRAVGSGVEVTAGLDAGDEPMLIPPDPHAAGIAALAGAPALRHGPHPALMRHNLPAALLNRLHGSLPEALAATIPFAPLPDAGGRVLALIGPPGAGKTLTCAKLATRLVLSGRAPSVVTADAARAGAAEQLAAFTRVLGVTLAVAANPAQVARALSRREAGQPAILDTAGCDPFDRAQVEALLLTLRAAEAVPVLVLPAGLDVSEATELARAYAALGARAMIPTRLDQARRLGSVLAAAEAGPLALCEAGIGPGAADGLIPLTPDWLAARLCPPEPAKDVAA</sequence>
<dbReference type="Gene3D" id="3.40.50.300">
    <property type="entry name" value="P-loop containing nucleotide triphosphate hydrolases"/>
    <property type="match status" value="1"/>
</dbReference>
<dbReference type="InterPro" id="IPR027417">
    <property type="entry name" value="P-loop_NTPase"/>
</dbReference>
<dbReference type="Pfam" id="PF00448">
    <property type="entry name" value="SRP54"/>
    <property type="match status" value="1"/>
</dbReference>
<protein>
    <submittedName>
        <fullName evidence="7">GTPase</fullName>
    </submittedName>
</protein>
<evidence type="ECO:0000313" key="8">
    <source>
        <dbReference type="Proteomes" id="UP001589865"/>
    </source>
</evidence>
<dbReference type="RefSeq" id="WP_377044485.1">
    <property type="nucleotide sequence ID" value="NZ_JBHLUN010000007.1"/>
</dbReference>
<dbReference type="PANTHER" id="PTHR43134">
    <property type="entry name" value="SIGNAL RECOGNITION PARTICLE RECEPTOR SUBUNIT ALPHA"/>
    <property type="match status" value="1"/>
</dbReference>
<dbReference type="EMBL" id="JBHLUN010000007">
    <property type="protein sequence ID" value="MFC0408729.1"/>
    <property type="molecule type" value="Genomic_DNA"/>
</dbReference>
<feature type="domain" description="SRP54-type proteins GTP-binding" evidence="6">
    <location>
        <begin position="114"/>
        <end position="303"/>
    </location>
</feature>
<evidence type="ECO:0000313" key="7">
    <source>
        <dbReference type="EMBL" id="MFC0408729.1"/>
    </source>
</evidence>
<evidence type="ECO:0000256" key="1">
    <source>
        <dbReference type="ARBA" id="ARBA00004413"/>
    </source>
</evidence>
<reference evidence="7 8" key="1">
    <citation type="submission" date="2024-09" db="EMBL/GenBank/DDBJ databases">
        <authorList>
            <person name="Sun Q."/>
            <person name="Mori K."/>
        </authorList>
    </citation>
    <scope>NUCLEOTIDE SEQUENCE [LARGE SCALE GENOMIC DNA]</scope>
    <source>
        <strain evidence="7 8">TBRC 5777</strain>
    </source>
</reference>
<dbReference type="Proteomes" id="UP001589865">
    <property type="component" value="Unassembled WGS sequence"/>
</dbReference>
<dbReference type="SMART" id="SM00962">
    <property type="entry name" value="SRP54"/>
    <property type="match status" value="1"/>
</dbReference>
<keyword evidence="3" id="KW-0547">Nucleotide-binding</keyword>
<keyword evidence="5" id="KW-0472">Membrane</keyword>
<organism evidence="7 8">
    <name type="scientific">Roseomonas elaeocarpi</name>
    <dbReference type="NCBI Taxonomy" id="907779"/>
    <lineage>
        <taxon>Bacteria</taxon>
        <taxon>Pseudomonadati</taxon>
        <taxon>Pseudomonadota</taxon>
        <taxon>Alphaproteobacteria</taxon>
        <taxon>Acetobacterales</taxon>
        <taxon>Roseomonadaceae</taxon>
        <taxon>Roseomonas</taxon>
    </lineage>
</organism>
<dbReference type="SUPFAM" id="SSF52540">
    <property type="entry name" value="P-loop containing nucleoside triphosphate hydrolases"/>
    <property type="match status" value="1"/>
</dbReference>
<proteinExistence type="inferred from homology"/>
<comment type="similarity">
    <text evidence="2">Belongs to the GTP-binding SRP family.</text>
</comment>
<accession>A0ABV6JSM9</accession>
<comment type="subcellular location">
    <subcellularLocation>
        <location evidence="1">Cell membrane</location>
        <topology evidence="1">Peripheral membrane protein</topology>
        <orientation evidence="1">Cytoplasmic side</orientation>
    </subcellularLocation>
</comment>
<evidence type="ECO:0000256" key="5">
    <source>
        <dbReference type="ARBA" id="ARBA00023136"/>
    </source>
</evidence>
<dbReference type="InterPro" id="IPR000897">
    <property type="entry name" value="SRP54_GTPase_dom"/>
</dbReference>
<keyword evidence="8" id="KW-1185">Reference proteome</keyword>
<name>A0ABV6JSM9_9PROT</name>
<dbReference type="PANTHER" id="PTHR43134:SF3">
    <property type="entry name" value="FLAGELLAR BIOSYNTHESIS PROTEIN FLHF"/>
    <property type="match status" value="1"/>
</dbReference>
<keyword evidence="4" id="KW-0342">GTP-binding</keyword>
<evidence type="ECO:0000259" key="6">
    <source>
        <dbReference type="SMART" id="SM00962"/>
    </source>
</evidence>
<gene>
    <name evidence="7" type="ORF">ACFFGY_10740</name>
</gene>